<name>A0A8S5SLQ2_9CAUD</name>
<reference evidence="1" key="1">
    <citation type="journal article" date="2021" name="Proc. Natl. Acad. Sci. U.S.A.">
        <title>A Catalog of Tens of Thousands of Viruses from Human Metagenomes Reveals Hidden Associations with Chronic Diseases.</title>
        <authorList>
            <person name="Tisza M.J."/>
            <person name="Buck C.B."/>
        </authorList>
    </citation>
    <scope>NUCLEOTIDE SEQUENCE</scope>
    <source>
        <strain evidence="1">CtJYR23</strain>
    </source>
</reference>
<accession>A0A8S5SLQ2</accession>
<dbReference type="EMBL" id="BK032621">
    <property type="protein sequence ID" value="DAF51747.1"/>
    <property type="molecule type" value="Genomic_DNA"/>
</dbReference>
<organism evidence="1">
    <name type="scientific">Siphoviridae sp. ctJYR23</name>
    <dbReference type="NCBI Taxonomy" id="2827837"/>
    <lineage>
        <taxon>Viruses</taxon>
        <taxon>Duplodnaviria</taxon>
        <taxon>Heunggongvirae</taxon>
        <taxon>Uroviricota</taxon>
        <taxon>Caudoviricetes</taxon>
    </lineage>
</organism>
<protein>
    <submittedName>
        <fullName evidence="1">Uncharacterized protein</fullName>
    </submittedName>
</protein>
<evidence type="ECO:0000313" key="1">
    <source>
        <dbReference type="EMBL" id="DAF51747.1"/>
    </source>
</evidence>
<proteinExistence type="predicted"/>
<sequence>MFIPKSLALAGLFFCPFTFFTYTLPLQSNFHWLIS</sequence>